<dbReference type="Gene3D" id="3.40.30.120">
    <property type="match status" value="1"/>
</dbReference>
<keyword evidence="6" id="KW-1185">Reference proteome</keyword>
<evidence type="ECO:0000256" key="2">
    <source>
        <dbReference type="ARBA" id="ARBA00022630"/>
    </source>
</evidence>
<dbReference type="Pfam" id="PF01494">
    <property type="entry name" value="FAD_binding_3"/>
    <property type="match status" value="1"/>
</dbReference>
<protein>
    <submittedName>
        <fullName evidence="5">FAD-dependent oxidoreductase</fullName>
    </submittedName>
</protein>
<dbReference type="InterPro" id="IPR050641">
    <property type="entry name" value="RIFMO-like"/>
</dbReference>
<organism evidence="5 6">
    <name type="scientific">Yoonia algicola</name>
    <dbReference type="NCBI Taxonomy" id="3137368"/>
    <lineage>
        <taxon>Bacteria</taxon>
        <taxon>Pseudomonadati</taxon>
        <taxon>Pseudomonadota</taxon>
        <taxon>Alphaproteobacteria</taxon>
        <taxon>Rhodobacterales</taxon>
        <taxon>Paracoccaceae</taxon>
        <taxon>Yoonia</taxon>
    </lineage>
</organism>
<dbReference type="EMBL" id="CP151762">
    <property type="protein sequence ID" value="WZU63346.1"/>
    <property type="molecule type" value="Genomic_DNA"/>
</dbReference>
<evidence type="ECO:0000256" key="1">
    <source>
        <dbReference type="ARBA" id="ARBA00001974"/>
    </source>
</evidence>
<evidence type="ECO:0000313" key="6">
    <source>
        <dbReference type="Proteomes" id="UP001451782"/>
    </source>
</evidence>
<dbReference type="AlphaFoldDB" id="A0AAN0NEJ4"/>
<dbReference type="Proteomes" id="UP001451782">
    <property type="component" value="Chromosome"/>
</dbReference>
<keyword evidence="2" id="KW-0285">Flavoprotein</keyword>
<dbReference type="SUPFAM" id="SSF51905">
    <property type="entry name" value="FAD/NAD(P)-binding domain"/>
    <property type="match status" value="1"/>
</dbReference>
<accession>A0AAN0NEJ4</accession>
<dbReference type="RefSeq" id="WP_342069728.1">
    <property type="nucleotide sequence ID" value="NZ_CP151762.1"/>
</dbReference>
<name>A0AAN0NEJ4_9RHOB</name>
<reference evidence="5 6" key="1">
    <citation type="submission" date="2024-04" db="EMBL/GenBank/DDBJ databases">
        <title>Phylogenomic analyses of a clade within the roseobacter group suggest taxonomic reassignments of species of the genera Aestuariivita, Citreicella, Loktanella, Nautella, Pelagibaca, Ruegeria, Thalassobius, Thiobacimonas and Tropicibacter, and the proposal o.</title>
        <authorList>
            <person name="Jeon C.O."/>
        </authorList>
    </citation>
    <scope>NUCLEOTIDE SEQUENCE [LARGE SCALE GENOMIC DNA]</scope>
    <source>
        <strain evidence="5 6">G8-12</strain>
    </source>
</reference>
<feature type="domain" description="FAD-binding" evidence="4">
    <location>
        <begin position="30"/>
        <end position="366"/>
    </location>
</feature>
<dbReference type="GO" id="GO:0071949">
    <property type="term" value="F:FAD binding"/>
    <property type="evidence" value="ECO:0007669"/>
    <property type="project" value="InterPro"/>
</dbReference>
<dbReference type="Gene3D" id="3.30.70.2450">
    <property type="match status" value="1"/>
</dbReference>
<dbReference type="NCBIfam" id="NF006002">
    <property type="entry name" value="PRK08132.1"/>
    <property type="match status" value="1"/>
</dbReference>
<comment type="cofactor">
    <cofactor evidence="1">
        <name>FAD</name>
        <dbReference type="ChEBI" id="CHEBI:57692"/>
    </cofactor>
</comment>
<dbReference type="PRINTS" id="PR00420">
    <property type="entry name" value="RNGMNOXGNASE"/>
</dbReference>
<evidence type="ECO:0000256" key="3">
    <source>
        <dbReference type="ARBA" id="ARBA00022827"/>
    </source>
</evidence>
<dbReference type="KEGG" id="yag:AABB28_16055"/>
<proteinExistence type="predicted"/>
<keyword evidence="3" id="KW-0274">FAD</keyword>
<dbReference type="InterPro" id="IPR036188">
    <property type="entry name" value="FAD/NAD-bd_sf"/>
</dbReference>
<dbReference type="PANTHER" id="PTHR43004:SF19">
    <property type="entry name" value="BINDING MONOOXYGENASE, PUTATIVE (JCVI)-RELATED"/>
    <property type="match status" value="1"/>
</dbReference>
<dbReference type="PANTHER" id="PTHR43004">
    <property type="entry name" value="TRK SYSTEM POTASSIUM UPTAKE PROTEIN"/>
    <property type="match status" value="1"/>
</dbReference>
<dbReference type="InterPro" id="IPR002938">
    <property type="entry name" value="FAD-bd"/>
</dbReference>
<evidence type="ECO:0000313" key="5">
    <source>
        <dbReference type="EMBL" id="WZU63346.1"/>
    </source>
</evidence>
<evidence type="ECO:0000259" key="4">
    <source>
        <dbReference type="Pfam" id="PF01494"/>
    </source>
</evidence>
<dbReference type="GO" id="GO:0016709">
    <property type="term" value="F:oxidoreductase activity, acting on paired donors, with incorporation or reduction of molecular oxygen, NAD(P)H as one donor, and incorporation of one atom of oxygen"/>
    <property type="evidence" value="ECO:0007669"/>
    <property type="project" value="UniProtKB-ARBA"/>
</dbReference>
<dbReference type="Gene3D" id="3.50.50.60">
    <property type="entry name" value="FAD/NAD(P)-binding domain"/>
    <property type="match status" value="1"/>
</dbReference>
<gene>
    <name evidence="5" type="ORF">AABB28_16055</name>
</gene>
<sequence>MLHDRYSLAFKLYPYQRHADQDAVETPHHPVVVIGGGPIGLATALDLGRQGVPVVVLDDHEGIGQGSRAICFAKRTLDIAARYGCSGPMLEKGIVWNVGKVFQNDREVFEFNLLPEDGHANPAFINLPQPYFEKFIFEQIVAEQKKGAPIEIRGKNRVDAVQIFDDHVVLDITTPDGPYQIKADWVVGCDGANSPLRTMMGLDFKGRVFQDSFLIADIKMISTSFPTERWFWFEPWFKSGASTLLHKQPDDIWRVDFQIGWDVDRDAELKEHNIRKRLDAMLGVDVDYEIVWSSIYTFQCRRMQKFRHNLVLFAGDSAHQVSPFGARGANSGIQDVDNLGWKLGMVINGLAPDGLLDSYNDERVHGADGNILNSTRATDFISPKSKTSHLFRNAVLDLAEKYAFARPLVNSGRLSVPCIYNTSPLNGPDALVGGPQRTRIGSACTDAPLAMGHLLDRLGDRFVLLAINTAVPDQITVDGISVDGITVLSSDDATGALAERYLGDAPNAVYLIRPDQHVAARWPGYDADALRAALLKACGKDMS</sequence>